<evidence type="ECO:0000313" key="5">
    <source>
        <dbReference type="EMBL" id="PIL33962.1"/>
    </source>
</evidence>
<feature type="compositionally biased region" description="Polar residues" evidence="3">
    <location>
        <begin position="181"/>
        <end position="190"/>
    </location>
</feature>
<dbReference type="AlphaFoldDB" id="A0A2G8SJL5"/>
<dbReference type="SUPFAM" id="SSF49764">
    <property type="entry name" value="HSP20-like chaperones"/>
    <property type="match status" value="1"/>
</dbReference>
<accession>A0A2G8SJL5</accession>
<dbReference type="InterPro" id="IPR002068">
    <property type="entry name" value="A-crystallin/Hsp20_dom"/>
</dbReference>
<protein>
    <recommendedName>
        <fullName evidence="4">SHSP domain-containing protein</fullName>
    </recommendedName>
</protein>
<dbReference type="Pfam" id="PF00011">
    <property type="entry name" value="HSP20"/>
    <property type="match status" value="1"/>
</dbReference>
<dbReference type="InterPro" id="IPR008978">
    <property type="entry name" value="HSP20-like_chaperone"/>
</dbReference>
<dbReference type="Proteomes" id="UP000230002">
    <property type="component" value="Unassembled WGS sequence"/>
</dbReference>
<evidence type="ECO:0000313" key="6">
    <source>
        <dbReference type="Proteomes" id="UP000230002"/>
    </source>
</evidence>
<dbReference type="OrthoDB" id="1431247at2759"/>
<reference evidence="5 6" key="1">
    <citation type="journal article" date="2015" name="Sci. Rep.">
        <title>Chromosome-level genome map provides insights into diverse defense mechanisms in the medicinal fungus Ganoderma sinense.</title>
        <authorList>
            <person name="Zhu Y."/>
            <person name="Xu J."/>
            <person name="Sun C."/>
            <person name="Zhou S."/>
            <person name="Xu H."/>
            <person name="Nelson D.R."/>
            <person name="Qian J."/>
            <person name="Song J."/>
            <person name="Luo H."/>
            <person name="Xiang L."/>
            <person name="Li Y."/>
            <person name="Xu Z."/>
            <person name="Ji A."/>
            <person name="Wang L."/>
            <person name="Lu S."/>
            <person name="Hayward A."/>
            <person name="Sun W."/>
            <person name="Li X."/>
            <person name="Schwartz D.C."/>
            <person name="Wang Y."/>
            <person name="Chen S."/>
        </authorList>
    </citation>
    <scope>NUCLEOTIDE SEQUENCE [LARGE SCALE GENOMIC DNA]</scope>
    <source>
        <strain evidence="5 6">ZZ0214-1</strain>
    </source>
</reference>
<dbReference type="Gene3D" id="2.60.40.790">
    <property type="match status" value="1"/>
</dbReference>
<evidence type="ECO:0000256" key="2">
    <source>
        <dbReference type="RuleBase" id="RU003616"/>
    </source>
</evidence>
<dbReference type="EMBL" id="AYKW01000006">
    <property type="protein sequence ID" value="PIL33962.1"/>
    <property type="molecule type" value="Genomic_DNA"/>
</dbReference>
<proteinExistence type="inferred from homology"/>
<evidence type="ECO:0000256" key="3">
    <source>
        <dbReference type="SAM" id="MobiDB-lite"/>
    </source>
</evidence>
<evidence type="ECO:0000259" key="4">
    <source>
        <dbReference type="PROSITE" id="PS01031"/>
    </source>
</evidence>
<gene>
    <name evidence="5" type="ORF">GSI_03670</name>
</gene>
<sequence length="286" mass="31023">MSTIRASSYYCCGVRETRCPDLETQYSVPGAVYKKPVVPPLAPKHPTVFPMSPRYTSTPIASSLRAGDCHSSISSSTKARKLKLLEMEHEDPRYRSLDRMLAKAYVELMQKQKAQATVQKAGFFFAPRMDLCDDPGSAQIVAMLEVPGMKPEQLSVRIEGGRLIVEGERTGPHLHTRNHDQTTVTPQTDITLPAEPGSSSAAPLNPEGPGPPLTAVYPVRELKYGKFRREIDLPADVGATHVHSVLVEGMLTISWPRDPALLGAAGSTGPAAHVTPPYATRTNASV</sequence>
<organism evidence="5 6">
    <name type="scientific">Ganoderma sinense ZZ0214-1</name>
    <dbReference type="NCBI Taxonomy" id="1077348"/>
    <lineage>
        <taxon>Eukaryota</taxon>
        <taxon>Fungi</taxon>
        <taxon>Dikarya</taxon>
        <taxon>Basidiomycota</taxon>
        <taxon>Agaricomycotina</taxon>
        <taxon>Agaricomycetes</taxon>
        <taxon>Polyporales</taxon>
        <taxon>Polyporaceae</taxon>
        <taxon>Ganoderma</taxon>
    </lineage>
</organism>
<keyword evidence="6" id="KW-1185">Reference proteome</keyword>
<feature type="domain" description="SHSP" evidence="4">
    <location>
        <begin position="120"/>
        <end position="275"/>
    </location>
</feature>
<evidence type="ECO:0000256" key="1">
    <source>
        <dbReference type="PROSITE-ProRule" id="PRU00285"/>
    </source>
</evidence>
<dbReference type="STRING" id="1077348.A0A2G8SJL5"/>
<name>A0A2G8SJL5_9APHY</name>
<comment type="caution">
    <text evidence="5">The sequence shown here is derived from an EMBL/GenBank/DDBJ whole genome shotgun (WGS) entry which is preliminary data.</text>
</comment>
<dbReference type="CDD" id="cd06464">
    <property type="entry name" value="ACD_sHsps-like"/>
    <property type="match status" value="1"/>
</dbReference>
<feature type="region of interest" description="Disordered" evidence="3">
    <location>
        <begin position="169"/>
        <end position="212"/>
    </location>
</feature>
<comment type="similarity">
    <text evidence="1 2">Belongs to the small heat shock protein (HSP20) family.</text>
</comment>
<feature type="region of interest" description="Disordered" evidence="3">
    <location>
        <begin position="267"/>
        <end position="286"/>
    </location>
</feature>
<dbReference type="PROSITE" id="PS01031">
    <property type="entry name" value="SHSP"/>
    <property type="match status" value="1"/>
</dbReference>